<name>A0A6A7B1E1_9PLEO</name>
<sequence>MASITTCSWRKSSAVASSSSPSPTPAWRQKAAPLSGPTLAHHSRQSSFNRSRSSSTSSPCSSSSRSSSRSSSFFSTKSCLPSYSDLTLGSVLYLPESPPDQSSVIYNELSLGSRLFGHPVVIIGKSVEGGEQFVKMRMCTTFRGQHINEAKHSRFHEQFILVENTQDCAVPADGIMATTEPGSARFRKRTYIDIKQNYTIEYKHLAPWAADGPVAIDEASTQRLVRGYRVRRWSPWT</sequence>
<accession>A0A6A7B1E1</accession>
<dbReference type="Proteomes" id="UP000799423">
    <property type="component" value="Unassembled WGS sequence"/>
</dbReference>
<dbReference type="OrthoDB" id="3775889at2759"/>
<dbReference type="AlphaFoldDB" id="A0A6A7B1E1"/>
<dbReference type="PANTHER" id="PTHR37048">
    <property type="entry name" value="QUESTIONABLE PROTEIN"/>
    <property type="match status" value="1"/>
</dbReference>
<feature type="region of interest" description="Disordered" evidence="1">
    <location>
        <begin position="1"/>
        <end position="77"/>
    </location>
</feature>
<organism evidence="2 3">
    <name type="scientific">Plenodomus tracheiphilus IPT5</name>
    <dbReference type="NCBI Taxonomy" id="1408161"/>
    <lineage>
        <taxon>Eukaryota</taxon>
        <taxon>Fungi</taxon>
        <taxon>Dikarya</taxon>
        <taxon>Ascomycota</taxon>
        <taxon>Pezizomycotina</taxon>
        <taxon>Dothideomycetes</taxon>
        <taxon>Pleosporomycetidae</taxon>
        <taxon>Pleosporales</taxon>
        <taxon>Pleosporineae</taxon>
        <taxon>Leptosphaeriaceae</taxon>
        <taxon>Plenodomus</taxon>
    </lineage>
</organism>
<protein>
    <submittedName>
        <fullName evidence="2">Uncharacterized protein</fullName>
    </submittedName>
</protein>
<reference evidence="2" key="1">
    <citation type="submission" date="2020-01" db="EMBL/GenBank/DDBJ databases">
        <authorList>
            <consortium name="DOE Joint Genome Institute"/>
            <person name="Haridas S."/>
            <person name="Albert R."/>
            <person name="Binder M."/>
            <person name="Bloem J."/>
            <person name="Labutti K."/>
            <person name="Salamov A."/>
            <person name="Andreopoulos B."/>
            <person name="Baker S.E."/>
            <person name="Barry K."/>
            <person name="Bills G."/>
            <person name="Bluhm B.H."/>
            <person name="Cannon C."/>
            <person name="Castanera R."/>
            <person name="Culley D.E."/>
            <person name="Daum C."/>
            <person name="Ezra D."/>
            <person name="Gonzalez J.B."/>
            <person name="Henrissat B."/>
            <person name="Kuo A."/>
            <person name="Liang C."/>
            <person name="Lipzen A."/>
            <person name="Lutzoni F."/>
            <person name="Magnuson J."/>
            <person name="Mondo S."/>
            <person name="Nolan M."/>
            <person name="Ohm R."/>
            <person name="Pangilinan J."/>
            <person name="Park H.-J."/>
            <person name="Ramirez L."/>
            <person name="Alfaro M."/>
            <person name="Sun H."/>
            <person name="Tritt A."/>
            <person name="Yoshinaga Y."/>
            <person name="Zwiers L.-H."/>
            <person name="Turgeon B.G."/>
            <person name="Goodwin S.B."/>
            <person name="Spatafora J.W."/>
            <person name="Crous P.W."/>
            <person name="Grigoriev I.V."/>
        </authorList>
    </citation>
    <scope>NUCLEOTIDE SEQUENCE</scope>
    <source>
        <strain evidence="2">IPT5</strain>
    </source>
</reference>
<evidence type="ECO:0000256" key="1">
    <source>
        <dbReference type="SAM" id="MobiDB-lite"/>
    </source>
</evidence>
<feature type="compositionally biased region" description="Low complexity" evidence="1">
    <location>
        <begin position="45"/>
        <end position="75"/>
    </location>
</feature>
<dbReference type="EMBL" id="MU006314">
    <property type="protein sequence ID" value="KAF2848944.1"/>
    <property type="molecule type" value="Genomic_DNA"/>
</dbReference>
<gene>
    <name evidence="2" type="ORF">T440DRAFT_142238</name>
</gene>
<evidence type="ECO:0000313" key="3">
    <source>
        <dbReference type="Proteomes" id="UP000799423"/>
    </source>
</evidence>
<feature type="compositionally biased region" description="Polar residues" evidence="1">
    <location>
        <begin position="1"/>
        <end position="11"/>
    </location>
</feature>
<feature type="compositionally biased region" description="Low complexity" evidence="1">
    <location>
        <begin position="12"/>
        <end position="21"/>
    </location>
</feature>
<evidence type="ECO:0000313" key="2">
    <source>
        <dbReference type="EMBL" id="KAF2848944.1"/>
    </source>
</evidence>
<proteinExistence type="predicted"/>
<dbReference type="PANTHER" id="PTHR37048:SF2">
    <property type="entry name" value="QUESTIONABLE PROTEIN"/>
    <property type="match status" value="1"/>
</dbReference>
<keyword evidence="3" id="KW-1185">Reference proteome</keyword>